<dbReference type="Pfam" id="PF04419">
    <property type="entry name" value="SERF-like_N"/>
    <property type="match status" value="1"/>
</dbReference>
<feature type="compositionally biased region" description="Basic and acidic residues" evidence="2">
    <location>
        <begin position="1"/>
        <end position="11"/>
    </location>
</feature>
<dbReference type="InterPro" id="IPR007513">
    <property type="entry name" value="SERF-like_N"/>
</dbReference>
<dbReference type="OrthoDB" id="18018at2759"/>
<feature type="compositionally biased region" description="Basic and acidic residues" evidence="2">
    <location>
        <begin position="39"/>
        <end position="58"/>
    </location>
</feature>
<gene>
    <name evidence="4" type="ORF">DGYR_LOCUS10351</name>
</gene>
<sequence>MTRGNQRELARQKNLKKQQQSKKQATATGKDGNKGVTLEARKQRDADIMREKQKKKEAAAASAGATGGGTSG</sequence>
<dbReference type="PANTHER" id="PTHR13596">
    <property type="entry name" value="SMALL EDRK-RICH FACTOR 1"/>
    <property type="match status" value="1"/>
</dbReference>
<name>A0A7I8W3A5_9ANNE</name>
<dbReference type="PANTHER" id="PTHR13596:SF0">
    <property type="entry name" value="SI:CH211-39K3.2-RELATED"/>
    <property type="match status" value="1"/>
</dbReference>
<evidence type="ECO:0000259" key="3">
    <source>
        <dbReference type="Pfam" id="PF04419"/>
    </source>
</evidence>
<evidence type="ECO:0000313" key="4">
    <source>
        <dbReference type="EMBL" id="CAD5122550.1"/>
    </source>
</evidence>
<evidence type="ECO:0000256" key="2">
    <source>
        <dbReference type="SAM" id="MobiDB-lite"/>
    </source>
</evidence>
<dbReference type="GO" id="GO:0005829">
    <property type="term" value="C:cytosol"/>
    <property type="evidence" value="ECO:0007669"/>
    <property type="project" value="TreeGrafter"/>
</dbReference>
<dbReference type="AlphaFoldDB" id="A0A7I8W3A5"/>
<feature type="domain" description="Small EDRK-rich factor-like N-terminal" evidence="3">
    <location>
        <begin position="1"/>
        <end position="42"/>
    </location>
</feature>
<reference evidence="4 5" key="1">
    <citation type="submission" date="2020-08" db="EMBL/GenBank/DDBJ databases">
        <authorList>
            <person name="Hejnol A."/>
        </authorList>
    </citation>
    <scope>NUCLEOTIDE SEQUENCE [LARGE SCALE GENOMIC DNA]</scope>
</reference>
<comment type="caution">
    <text evidence="4">The sequence shown here is derived from an EMBL/GenBank/DDBJ whole genome shotgun (WGS) entry which is preliminary data.</text>
</comment>
<dbReference type="Proteomes" id="UP000549394">
    <property type="component" value="Unassembled WGS sequence"/>
</dbReference>
<accession>A0A7I8W3A5</accession>
<evidence type="ECO:0000256" key="1">
    <source>
        <dbReference type="ARBA" id="ARBA00007309"/>
    </source>
</evidence>
<comment type="similarity">
    <text evidence="1">Belongs to the SERF family.</text>
</comment>
<organism evidence="4 5">
    <name type="scientific">Dimorphilus gyrociliatus</name>
    <dbReference type="NCBI Taxonomy" id="2664684"/>
    <lineage>
        <taxon>Eukaryota</taxon>
        <taxon>Metazoa</taxon>
        <taxon>Spiralia</taxon>
        <taxon>Lophotrochozoa</taxon>
        <taxon>Annelida</taxon>
        <taxon>Polychaeta</taxon>
        <taxon>Polychaeta incertae sedis</taxon>
        <taxon>Dinophilidae</taxon>
        <taxon>Dimorphilus</taxon>
    </lineage>
</organism>
<keyword evidence="5" id="KW-1185">Reference proteome</keyword>
<feature type="region of interest" description="Disordered" evidence="2">
    <location>
        <begin position="1"/>
        <end position="72"/>
    </location>
</feature>
<proteinExistence type="inferred from homology"/>
<dbReference type="InterPro" id="IPR040211">
    <property type="entry name" value="SERF1/2-like"/>
</dbReference>
<dbReference type="EMBL" id="CAJFCJ010000017">
    <property type="protein sequence ID" value="CAD5122550.1"/>
    <property type="molecule type" value="Genomic_DNA"/>
</dbReference>
<protein>
    <submittedName>
        <fullName evidence="4">DgyrCDS10965</fullName>
    </submittedName>
</protein>
<evidence type="ECO:0000313" key="5">
    <source>
        <dbReference type="Proteomes" id="UP000549394"/>
    </source>
</evidence>